<comment type="caution">
    <text evidence="1">The sequence shown here is derived from an EMBL/GenBank/DDBJ whole genome shotgun (WGS) entry which is preliminary data.</text>
</comment>
<gene>
    <name evidence="1" type="ORF">CLV72_109182</name>
</gene>
<dbReference type="AlphaFoldDB" id="A0A2T0PVL7"/>
<dbReference type="Proteomes" id="UP000237846">
    <property type="component" value="Unassembled WGS sequence"/>
</dbReference>
<keyword evidence="2" id="KW-1185">Reference proteome</keyword>
<evidence type="ECO:0000313" key="1">
    <source>
        <dbReference type="EMBL" id="PRX95573.1"/>
    </source>
</evidence>
<protein>
    <recommendedName>
        <fullName evidence="3">HK97 gp10 family phage protein</fullName>
    </recommendedName>
</protein>
<dbReference type="RefSeq" id="WP_106251759.1">
    <property type="nucleotide sequence ID" value="NZ_PVZC01000009.1"/>
</dbReference>
<accession>A0A2T0PVL7</accession>
<reference evidence="1 2" key="1">
    <citation type="submission" date="2018-03" db="EMBL/GenBank/DDBJ databases">
        <title>Genomic Encyclopedia of Archaeal and Bacterial Type Strains, Phase II (KMG-II): from individual species to whole genera.</title>
        <authorList>
            <person name="Goeker M."/>
        </authorList>
    </citation>
    <scope>NUCLEOTIDE SEQUENCE [LARGE SCALE GENOMIC DNA]</scope>
    <source>
        <strain evidence="1 2">DSM 45601</strain>
    </source>
</reference>
<organism evidence="1 2">
    <name type="scientific">Allonocardiopsis opalescens</name>
    <dbReference type="NCBI Taxonomy" id="1144618"/>
    <lineage>
        <taxon>Bacteria</taxon>
        <taxon>Bacillati</taxon>
        <taxon>Actinomycetota</taxon>
        <taxon>Actinomycetes</taxon>
        <taxon>Streptosporangiales</taxon>
        <taxon>Allonocardiopsis</taxon>
    </lineage>
</organism>
<name>A0A2T0PVL7_9ACTN</name>
<dbReference type="EMBL" id="PVZC01000009">
    <property type="protein sequence ID" value="PRX95573.1"/>
    <property type="molecule type" value="Genomic_DNA"/>
</dbReference>
<evidence type="ECO:0008006" key="3">
    <source>
        <dbReference type="Google" id="ProtNLM"/>
    </source>
</evidence>
<evidence type="ECO:0000313" key="2">
    <source>
        <dbReference type="Proteomes" id="UP000237846"/>
    </source>
</evidence>
<sequence length="97" mass="10823">MSFRPRYGQDIRKTRKLMRSPEMQALLGEIAEQGRRYAESISPRDSGTYATAFTVEAGAADDRAEAVLRNTAPYAPQVEIRHRVLGRTVDRLEGKGG</sequence>
<dbReference type="OrthoDB" id="4237561at2"/>
<proteinExistence type="predicted"/>